<evidence type="ECO:0000313" key="3">
    <source>
        <dbReference type="Proteomes" id="UP000800093"/>
    </source>
</evidence>
<gene>
    <name evidence="2" type="ORF">CC78DRAFT_573525</name>
</gene>
<dbReference type="AlphaFoldDB" id="A0A9P4TRZ4"/>
<sequence>MSDWRSQTFAGPIGRQPVGVAQIGAEVMKQPRLGFFRLREMTRAVHFMQRPDLGGEVIYDETTGSEAPAKGSGHMPNIRIFAVCGELDGLRRDHQGIPGCSTIHSHGAANGCSHRCFENHGLCRWSRFALDSQAAGMMRVSAAAGGCGPAFGRSGQQGRLRMGKTRWRPGSAMVEADVRRGQGTYALWLRTHPLGGLSQLGEEEKKKKVRQRSDLQAVYSAHPNITVSPRSDSSPPSQRPSSSESPLGTRLPLVPALAPSAILRPPTLRATAAHPCSPSPYPYIYIQSRKLRPQLQFPPSTTLQIAALYPWCSPIPSLSSHSPPYFLPATQRRLDAGRLSHRTTPGRVLIGESKH</sequence>
<evidence type="ECO:0000313" key="2">
    <source>
        <dbReference type="EMBL" id="KAF2271148.1"/>
    </source>
</evidence>
<feature type="compositionally biased region" description="Low complexity" evidence="1">
    <location>
        <begin position="228"/>
        <end position="246"/>
    </location>
</feature>
<keyword evidence="3" id="KW-1185">Reference proteome</keyword>
<reference evidence="3" key="1">
    <citation type="journal article" date="2020" name="Stud. Mycol.">
        <title>101 Dothideomycetes genomes: A test case for predicting lifestyles and emergence of pathogens.</title>
        <authorList>
            <person name="Haridas S."/>
            <person name="Albert R."/>
            <person name="Binder M."/>
            <person name="Bloem J."/>
            <person name="LaButti K."/>
            <person name="Salamov A."/>
            <person name="Andreopoulos B."/>
            <person name="Baker S."/>
            <person name="Barry K."/>
            <person name="Bills G."/>
            <person name="Bluhm B."/>
            <person name="Cannon C."/>
            <person name="Castanera R."/>
            <person name="Culley D."/>
            <person name="Daum C."/>
            <person name="Ezra D."/>
            <person name="Gonzalez J."/>
            <person name="Henrissat B."/>
            <person name="Kuo A."/>
            <person name="Liang C."/>
            <person name="Lipzen A."/>
            <person name="Lutzoni F."/>
            <person name="Magnuson J."/>
            <person name="Mondo S."/>
            <person name="Nolan M."/>
            <person name="Ohm R."/>
            <person name="Pangilinan J."/>
            <person name="Park H.-J."/>
            <person name="Ramirez L."/>
            <person name="Alfaro M."/>
            <person name="Sun H."/>
            <person name="Tritt A."/>
            <person name="Yoshinaga Y."/>
            <person name="Zwiers L.-H."/>
            <person name="Turgeon B."/>
            <person name="Goodwin S."/>
            <person name="Spatafora J."/>
            <person name="Crous P."/>
            <person name="Grigoriev I."/>
        </authorList>
    </citation>
    <scope>NUCLEOTIDE SEQUENCE [LARGE SCALE GENOMIC DNA]</scope>
    <source>
        <strain evidence="3">CBS 304.66</strain>
    </source>
</reference>
<dbReference type="Proteomes" id="UP000800093">
    <property type="component" value="Unassembled WGS sequence"/>
</dbReference>
<name>A0A9P4TRZ4_9PLEO</name>
<evidence type="ECO:0000256" key="1">
    <source>
        <dbReference type="SAM" id="MobiDB-lite"/>
    </source>
</evidence>
<organism evidence="2 3">
    <name type="scientific">Lojkania enalia</name>
    <dbReference type="NCBI Taxonomy" id="147567"/>
    <lineage>
        <taxon>Eukaryota</taxon>
        <taxon>Fungi</taxon>
        <taxon>Dikarya</taxon>
        <taxon>Ascomycota</taxon>
        <taxon>Pezizomycotina</taxon>
        <taxon>Dothideomycetes</taxon>
        <taxon>Pleosporomycetidae</taxon>
        <taxon>Pleosporales</taxon>
        <taxon>Pleosporales incertae sedis</taxon>
        <taxon>Lojkania</taxon>
    </lineage>
</organism>
<protein>
    <submittedName>
        <fullName evidence="2">Uncharacterized protein</fullName>
    </submittedName>
</protein>
<accession>A0A9P4TRZ4</accession>
<proteinExistence type="predicted"/>
<comment type="caution">
    <text evidence="2">The sequence shown here is derived from an EMBL/GenBank/DDBJ whole genome shotgun (WGS) entry which is preliminary data.</text>
</comment>
<dbReference type="EMBL" id="ML986578">
    <property type="protein sequence ID" value="KAF2271148.1"/>
    <property type="molecule type" value="Genomic_DNA"/>
</dbReference>
<feature type="region of interest" description="Disordered" evidence="1">
    <location>
        <begin position="220"/>
        <end position="250"/>
    </location>
</feature>